<proteinExistence type="predicted"/>
<evidence type="ECO:0000256" key="3">
    <source>
        <dbReference type="ARBA" id="ARBA00022989"/>
    </source>
</evidence>
<reference evidence="7 8" key="1">
    <citation type="journal article" date="2015" name="Plant Cell">
        <title>Oil accumulation by the oleaginous diatom Fistulifera solaris as revealed by the genome and transcriptome.</title>
        <authorList>
            <person name="Tanaka T."/>
            <person name="Maeda Y."/>
            <person name="Veluchamy A."/>
            <person name="Tanaka M."/>
            <person name="Abida H."/>
            <person name="Marechal E."/>
            <person name="Bowler C."/>
            <person name="Muto M."/>
            <person name="Sunaga Y."/>
            <person name="Tanaka M."/>
            <person name="Yoshino T."/>
            <person name="Taniguchi T."/>
            <person name="Fukuda Y."/>
            <person name="Nemoto M."/>
            <person name="Matsumoto M."/>
            <person name="Wong P.S."/>
            <person name="Aburatani S."/>
            <person name="Fujibuchi W."/>
        </authorList>
    </citation>
    <scope>NUCLEOTIDE SEQUENCE [LARGE SCALE GENOMIC DNA]</scope>
    <source>
        <strain evidence="7 8">JPCC DA0580</strain>
    </source>
</reference>
<evidence type="ECO:0000256" key="2">
    <source>
        <dbReference type="ARBA" id="ARBA00022692"/>
    </source>
</evidence>
<feature type="binding site" evidence="5">
    <location>
        <position position="110"/>
    </location>
    <ligand>
        <name>Zn(2+)</name>
        <dbReference type="ChEBI" id="CHEBI:29105"/>
    </ligand>
</feature>
<dbReference type="InterPro" id="IPR004254">
    <property type="entry name" value="AdipoR/HlyIII-related"/>
</dbReference>
<feature type="binding site" evidence="5">
    <location>
        <position position="243"/>
    </location>
    <ligand>
        <name>Zn(2+)</name>
        <dbReference type="ChEBI" id="CHEBI:29105"/>
    </ligand>
</feature>
<dbReference type="Pfam" id="PF03006">
    <property type="entry name" value="HlyIII"/>
    <property type="match status" value="1"/>
</dbReference>
<evidence type="ECO:0000256" key="6">
    <source>
        <dbReference type="SAM" id="Phobius"/>
    </source>
</evidence>
<feature type="transmembrane region" description="Helical" evidence="6">
    <location>
        <begin position="236"/>
        <end position="256"/>
    </location>
</feature>
<feature type="binding site" evidence="5">
    <location>
        <position position="239"/>
    </location>
    <ligand>
        <name>Zn(2+)</name>
        <dbReference type="ChEBI" id="CHEBI:29105"/>
    </ligand>
</feature>
<feature type="transmembrane region" description="Helical" evidence="6">
    <location>
        <begin position="205"/>
        <end position="224"/>
    </location>
</feature>
<evidence type="ECO:0000313" key="8">
    <source>
        <dbReference type="Proteomes" id="UP000198406"/>
    </source>
</evidence>
<dbReference type="GO" id="GO:0046872">
    <property type="term" value="F:metal ion binding"/>
    <property type="evidence" value="ECO:0007669"/>
    <property type="project" value="UniProtKB-KW"/>
</dbReference>
<comment type="caution">
    <text evidence="7">The sequence shown here is derived from an EMBL/GenBank/DDBJ whole genome shotgun (WGS) entry which is preliminary data.</text>
</comment>
<keyword evidence="5" id="KW-0862">Zinc</keyword>
<feature type="transmembrane region" description="Helical" evidence="6">
    <location>
        <begin position="150"/>
        <end position="172"/>
    </location>
</feature>
<feature type="transmembrane region" description="Helical" evidence="6">
    <location>
        <begin position="125"/>
        <end position="144"/>
    </location>
</feature>
<gene>
    <name evidence="7" type="ORF">FisN_2Lh190</name>
</gene>
<keyword evidence="5" id="KW-0479">Metal-binding</keyword>
<protein>
    <recommendedName>
        <fullName evidence="9">Hemolysin III</fullName>
    </recommendedName>
</protein>
<feature type="transmembrane region" description="Helical" evidence="6">
    <location>
        <begin position="46"/>
        <end position="67"/>
    </location>
</feature>
<dbReference type="GO" id="GO:0016020">
    <property type="term" value="C:membrane"/>
    <property type="evidence" value="ECO:0007669"/>
    <property type="project" value="UniProtKB-SubCell"/>
</dbReference>
<keyword evidence="3 6" id="KW-1133">Transmembrane helix</keyword>
<organism evidence="7 8">
    <name type="scientific">Fistulifera solaris</name>
    <name type="common">Oleaginous diatom</name>
    <dbReference type="NCBI Taxonomy" id="1519565"/>
    <lineage>
        <taxon>Eukaryota</taxon>
        <taxon>Sar</taxon>
        <taxon>Stramenopiles</taxon>
        <taxon>Ochrophyta</taxon>
        <taxon>Bacillariophyta</taxon>
        <taxon>Bacillariophyceae</taxon>
        <taxon>Bacillariophycidae</taxon>
        <taxon>Naviculales</taxon>
        <taxon>Naviculaceae</taxon>
        <taxon>Fistulifera</taxon>
    </lineage>
</organism>
<dbReference type="InParanoid" id="A0A1Z5KFL6"/>
<dbReference type="AlphaFoldDB" id="A0A1Z5KFL6"/>
<accession>A0A1Z5KFL6</accession>
<evidence type="ECO:0000256" key="4">
    <source>
        <dbReference type="ARBA" id="ARBA00023136"/>
    </source>
</evidence>
<dbReference type="OrthoDB" id="186812at2759"/>
<evidence type="ECO:0000256" key="1">
    <source>
        <dbReference type="ARBA" id="ARBA00004141"/>
    </source>
</evidence>
<evidence type="ECO:0000313" key="7">
    <source>
        <dbReference type="EMBL" id="GAX24915.1"/>
    </source>
</evidence>
<feature type="transmembrane region" description="Helical" evidence="6">
    <location>
        <begin position="87"/>
        <end position="113"/>
    </location>
</feature>
<feature type="transmembrane region" description="Helical" evidence="6">
    <location>
        <begin position="179"/>
        <end position="199"/>
    </location>
</feature>
<dbReference type="Proteomes" id="UP000198406">
    <property type="component" value="Unassembled WGS sequence"/>
</dbReference>
<dbReference type="PANTHER" id="PTHR20855">
    <property type="entry name" value="ADIPOR/PROGESTIN RECEPTOR-RELATED"/>
    <property type="match status" value="1"/>
</dbReference>
<keyword evidence="8" id="KW-1185">Reference proteome</keyword>
<sequence>MGDYRATDEDEDGFMMTPCDDSWALTDFGHVGTRSRDGSIHATDEVFNAASHLAATMFSILGTVLLVSESSTTQRLDDNTELPPNVWKIVSFSIYGASLIFLFGCSTIHHAVVGPMEAWFRKMDYLAIYPLIGGTFTPLCLVYYHDNVIGWAFCATVWGIAVTGMIATACWFDKIPKWLSMTMYITLGWLGAGMTHWLIPKMGWSGFGLFLFGGCLYTAGGYVYTMESPNPIPGRFGFHEIWHLAVLLAALTHWMLMYNYVLVAEV</sequence>
<keyword evidence="4 6" id="KW-0472">Membrane</keyword>
<comment type="subcellular location">
    <subcellularLocation>
        <location evidence="1">Membrane</location>
        <topology evidence="1">Multi-pass membrane protein</topology>
    </subcellularLocation>
</comment>
<keyword evidence="2 6" id="KW-0812">Transmembrane</keyword>
<dbReference type="PANTHER" id="PTHR20855:SF3">
    <property type="entry name" value="LD03007P"/>
    <property type="match status" value="1"/>
</dbReference>
<evidence type="ECO:0008006" key="9">
    <source>
        <dbReference type="Google" id="ProtNLM"/>
    </source>
</evidence>
<evidence type="ECO:0000256" key="5">
    <source>
        <dbReference type="PIRSR" id="PIRSR604254-1"/>
    </source>
</evidence>
<dbReference type="EMBL" id="BDSP01000218">
    <property type="protein sequence ID" value="GAX24915.1"/>
    <property type="molecule type" value="Genomic_DNA"/>
</dbReference>
<name>A0A1Z5KFL6_FISSO</name>